<reference evidence="2" key="1">
    <citation type="submission" date="2017-09" db="EMBL/GenBank/DDBJ databases">
        <title>Metaegenomics of thermophilic ammonia-oxidizing enrichment culture.</title>
        <authorList>
            <person name="Kato S."/>
            <person name="Suzuki K."/>
        </authorList>
    </citation>
    <scope>NUCLEOTIDE SEQUENCE [LARGE SCALE GENOMIC DNA]</scope>
</reference>
<accession>A0A2H5X8P5</accession>
<protein>
    <submittedName>
        <fullName evidence="1">Uncharacterized protein</fullName>
    </submittedName>
</protein>
<proteinExistence type="predicted"/>
<comment type="caution">
    <text evidence="1">The sequence shown here is derived from an EMBL/GenBank/DDBJ whole genome shotgun (WGS) entry which is preliminary data.</text>
</comment>
<sequence length="240" mass="27452">MRALLCPRCGEWMDETHPDFPRCVFCGEHLLRCGLCRHFPGDGQVCPRAKGHPIVYTSTVLPCPHHAPVRSVRRTGAWLPPQTQWQLAASLMLTLSVIIVAIFSRPTPPRLLLTAVAPRQVVLGDTWEMRLLVQSDRRSPLRLRLDRRLLHAFQLVGLTPLPLQVNRYGDWYEFLLPTRSEPQPVVVRFKSVQLGDYFMRAVVLNTRTQAEWRGRVRVVKTVPPRQPPKPLGVLAMALRR</sequence>
<gene>
    <name evidence="1" type="ORF">HRbin17_00057</name>
</gene>
<dbReference type="Proteomes" id="UP000236173">
    <property type="component" value="Unassembled WGS sequence"/>
</dbReference>
<evidence type="ECO:0000313" key="1">
    <source>
        <dbReference type="EMBL" id="GBC97570.1"/>
    </source>
</evidence>
<dbReference type="AlphaFoldDB" id="A0A2H5X8P5"/>
<organism evidence="1 2">
    <name type="scientific">Candidatus Fervidibacter japonicus</name>
    <dbReference type="NCBI Taxonomy" id="2035412"/>
    <lineage>
        <taxon>Bacteria</taxon>
        <taxon>Candidatus Fervidibacterota</taxon>
        <taxon>Candidatus Fervidibacter</taxon>
    </lineage>
</organism>
<evidence type="ECO:0000313" key="2">
    <source>
        <dbReference type="Proteomes" id="UP000236173"/>
    </source>
</evidence>
<name>A0A2H5X8P5_9BACT</name>
<dbReference type="EMBL" id="BEHT01000001">
    <property type="protein sequence ID" value="GBC97570.1"/>
    <property type="molecule type" value="Genomic_DNA"/>
</dbReference>